<reference evidence="7" key="1">
    <citation type="submission" date="2009-10" db="EMBL/GenBank/DDBJ databases">
        <authorList>
            <person name="Freeman R.M.Jr."/>
            <person name="Wu M.M."/>
            <person name="Gerhart J.J."/>
        </authorList>
    </citation>
    <scope>NUCLEOTIDE SEQUENCE</scope>
</reference>
<comment type="subcellular location">
    <subcellularLocation>
        <location evidence="1">Secreted</location>
    </subcellularLocation>
</comment>
<keyword evidence="3" id="KW-0964">Secreted</keyword>
<keyword evidence="8" id="KW-1185">Reference proteome</keyword>
<reference evidence="9" key="2">
    <citation type="submission" date="2025-05" db="UniProtKB">
        <authorList>
            <consortium name="RefSeq"/>
        </authorList>
    </citation>
    <scope>IDENTIFICATION</scope>
</reference>
<organism evidence="7">
    <name type="scientific">Saccoglossus kowalevskii</name>
    <name type="common">Acorn worm</name>
    <dbReference type="NCBI Taxonomy" id="10224"/>
    <lineage>
        <taxon>Eukaryota</taxon>
        <taxon>Metazoa</taxon>
        <taxon>Hemichordata</taxon>
        <taxon>Enteropneusta</taxon>
        <taxon>Harrimaniidae</taxon>
        <taxon>Saccoglossus</taxon>
    </lineage>
</organism>
<evidence type="ECO:0000259" key="6">
    <source>
        <dbReference type="SMART" id="SM00041"/>
    </source>
</evidence>
<evidence type="ECO:0000313" key="7">
    <source>
        <dbReference type="EMBL" id="ACY92670.1"/>
    </source>
</evidence>
<dbReference type="GO" id="GO:0005179">
    <property type="term" value="F:hormone activity"/>
    <property type="evidence" value="ECO:0007669"/>
    <property type="project" value="InterPro"/>
</dbReference>
<dbReference type="SMART" id="SM00041">
    <property type="entry name" value="CT"/>
    <property type="match status" value="1"/>
</dbReference>
<sequence length="134" mass="14725">MSQQKSATNHMSAVVLVVGLAVVVQATLNVNPSTTTRCLVREYNKYIAVKSGCEPQRITIDACWGRCQTFEVPDLLPPYTAANHTMCQYDVTEWRTVELSDCNPGVNRTFVYLNALSCSCTKCSTKQSDCGYGG</sequence>
<dbReference type="AlphaFoldDB" id="D1LXG4"/>
<keyword evidence="4" id="KW-1015">Disulfide bond</keyword>
<evidence type="ECO:0000256" key="1">
    <source>
        <dbReference type="ARBA" id="ARBA00004613"/>
    </source>
</evidence>
<dbReference type="KEGG" id="sko:100313754"/>
<protein>
    <submittedName>
        <fullName evidence="7 9">Thyrostimulin beta subunit-like protein 1</fullName>
    </submittedName>
</protein>
<feature type="chain" id="PRO_5003024223" evidence="5 9">
    <location>
        <begin position="27"/>
        <end position="134"/>
    </location>
</feature>
<dbReference type="Pfam" id="PF00007">
    <property type="entry name" value="Cys_knot"/>
    <property type="match status" value="1"/>
</dbReference>
<keyword evidence="5 9" id="KW-0732">Signal</keyword>
<evidence type="ECO:0000313" key="9">
    <source>
        <dbReference type="RefSeq" id="NP_001161671.1"/>
    </source>
</evidence>
<dbReference type="OrthoDB" id="10006958at2759"/>
<dbReference type="GO" id="GO:0005737">
    <property type="term" value="C:cytoplasm"/>
    <property type="evidence" value="ECO:0007669"/>
    <property type="project" value="TreeGrafter"/>
</dbReference>
<feature type="signal peptide" evidence="5 9">
    <location>
        <begin position="1"/>
        <end position="26"/>
    </location>
</feature>
<gene>
    <name evidence="9" type="primary">LOC100313754</name>
</gene>
<dbReference type="Gene3D" id="2.10.90.10">
    <property type="entry name" value="Cystine-knot cytokines"/>
    <property type="match status" value="1"/>
</dbReference>
<evidence type="ECO:0000256" key="4">
    <source>
        <dbReference type="ARBA" id="ARBA00023157"/>
    </source>
</evidence>
<dbReference type="InterPro" id="IPR029034">
    <property type="entry name" value="Cystine-knot_cytokine"/>
</dbReference>
<evidence type="ECO:0000256" key="5">
    <source>
        <dbReference type="SAM" id="SignalP"/>
    </source>
</evidence>
<evidence type="ECO:0000256" key="2">
    <source>
        <dbReference type="ARBA" id="ARBA00006552"/>
    </source>
</evidence>
<dbReference type="PANTHER" id="PTHR11515:SF13">
    <property type="entry name" value="GLYCOPROTEIN HORMONE BETA 5, ISOFORM A"/>
    <property type="match status" value="1"/>
</dbReference>
<dbReference type="EMBL" id="GU076141">
    <property type="protein sequence ID" value="ACY92670.1"/>
    <property type="molecule type" value="mRNA"/>
</dbReference>
<dbReference type="SUPFAM" id="SSF57501">
    <property type="entry name" value="Cystine-knot cytokines"/>
    <property type="match status" value="1"/>
</dbReference>
<dbReference type="InterPro" id="IPR006207">
    <property type="entry name" value="Cys_knot_C"/>
</dbReference>
<dbReference type="CDD" id="cd00069">
    <property type="entry name" value="GHB_like"/>
    <property type="match status" value="1"/>
</dbReference>
<comment type="similarity">
    <text evidence="2">Belongs to the glycoprotein hormones subunit beta family.</text>
</comment>
<dbReference type="GO" id="GO:0007186">
    <property type="term" value="P:G protein-coupled receptor signaling pathway"/>
    <property type="evidence" value="ECO:0007669"/>
    <property type="project" value="TreeGrafter"/>
</dbReference>
<dbReference type="GeneID" id="100313754"/>
<dbReference type="InterPro" id="IPR006208">
    <property type="entry name" value="Glyco_hormone_CN"/>
</dbReference>
<accession>D1LXG4</accession>
<dbReference type="GO" id="GO:0005615">
    <property type="term" value="C:extracellular space"/>
    <property type="evidence" value="ECO:0007669"/>
    <property type="project" value="TreeGrafter"/>
</dbReference>
<dbReference type="RefSeq" id="NP_001161671.1">
    <property type="nucleotide sequence ID" value="NM_001168199.1"/>
</dbReference>
<dbReference type="Proteomes" id="UP000694865">
    <property type="component" value="Unplaced"/>
</dbReference>
<evidence type="ECO:0000256" key="3">
    <source>
        <dbReference type="ARBA" id="ARBA00022525"/>
    </source>
</evidence>
<name>D1LXG4_SACKO</name>
<dbReference type="SMART" id="SM00068">
    <property type="entry name" value="GHB"/>
    <property type="match status" value="1"/>
</dbReference>
<dbReference type="PANTHER" id="PTHR11515">
    <property type="entry name" value="GLYCOPROTEIN HORMONE BETA CHAIN"/>
    <property type="match status" value="1"/>
</dbReference>
<feature type="domain" description="CTCK" evidence="6">
    <location>
        <begin position="40"/>
        <end position="124"/>
    </location>
</feature>
<dbReference type="InterPro" id="IPR001545">
    <property type="entry name" value="Gonadotropin_bsu"/>
</dbReference>
<proteinExistence type="evidence at transcript level"/>
<evidence type="ECO:0000313" key="8">
    <source>
        <dbReference type="Proteomes" id="UP000694865"/>
    </source>
</evidence>